<dbReference type="InterPro" id="IPR007944">
    <property type="entry name" value="FlhC"/>
</dbReference>
<sequence>MTDKDKGKKVVVIYQSVEASYRLETARKMLRHNFNTQVIELETQISVKTLRKLRKEMTLQKEERRDRLGRSVPTIVKNTTQRKIASLFLHIYVVMCGKEHGVVDIDLLIQAYYIFLADLKQQNRFIERTIKPLTISEVYSLASAYQRREISLEICSRCGTPHAEFYKGTIGGCPNAISLVGMHGNVMDERTPMWSGMKRSIYSQHEAGQASF</sequence>
<evidence type="ECO:0000256" key="7">
    <source>
        <dbReference type="ARBA" id="ARBA00023159"/>
    </source>
</evidence>
<dbReference type="EMBL" id="JADMCD010000025">
    <property type="protein sequence ID" value="MBF8643847.1"/>
    <property type="molecule type" value="Genomic_DNA"/>
</dbReference>
<evidence type="ECO:0000256" key="5">
    <source>
        <dbReference type="ARBA" id="ARBA00023015"/>
    </source>
</evidence>
<evidence type="ECO:0000256" key="1">
    <source>
        <dbReference type="ARBA" id="ARBA00022490"/>
    </source>
</evidence>
<dbReference type="Pfam" id="PF05280">
    <property type="entry name" value="FlhC"/>
    <property type="match status" value="1"/>
</dbReference>
<protein>
    <submittedName>
        <fullName evidence="9">Uncharacterized protein</fullName>
    </submittedName>
</protein>
<gene>
    <name evidence="9" type="ORF">IRZ65_24650</name>
</gene>
<evidence type="ECO:0000256" key="4">
    <source>
        <dbReference type="ARBA" id="ARBA00022833"/>
    </source>
</evidence>
<evidence type="ECO:0000256" key="3">
    <source>
        <dbReference type="ARBA" id="ARBA00022795"/>
    </source>
</evidence>
<keyword evidence="6" id="KW-0238">DNA-binding</keyword>
<accession>A0ABS0FU53</accession>
<organism evidence="9 10">
    <name type="scientific">Pseudomonas luteola</name>
    <dbReference type="NCBI Taxonomy" id="47886"/>
    <lineage>
        <taxon>Bacteria</taxon>
        <taxon>Pseudomonadati</taxon>
        <taxon>Pseudomonadota</taxon>
        <taxon>Gammaproteobacteria</taxon>
        <taxon>Pseudomonadales</taxon>
        <taxon>Pseudomonadaceae</taxon>
        <taxon>Pseudomonas</taxon>
    </lineage>
</organism>
<proteinExistence type="predicted"/>
<keyword evidence="4" id="KW-0862">Zinc</keyword>
<evidence type="ECO:0000256" key="6">
    <source>
        <dbReference type="ARBA" id="ARBA00023125"/>
    </source>
</evidence>
<keyword evidence="1" id="KW-0963">Cytoplasm</keyword>
<keyword evidence="10" id="KW-1185">Reference proteome</keyword>
<keyword evidence="2" id="KW-0479">Metal-binding</keyword>
<keyword evidence="5" id="KW-0805">Transcription regulation</keyword>
<name>A0ABS0FU53_PSELU</name>
<evidence type="ECO:0000313" key="10">
    <source>
        <dbReference type="Proteomes" id="UP000626180"/>
    </source>
</evidence>
<reference evidence="9 10" key="1">
    <citation type="submission" date="2020-10" db="EMBL/GenBank/DDBJ databases">
        <title>Genome sequences of Pseudomonas isolates.</title>
        <authorList>
            <person name="Wessels L."/>
            <person name="Reich F."/>
            <person name="Hammerl J."/>
        </authorList>
    </citation>
    <scope>NUCLEOTIDE SEQUENCE [LARGE SCALE GENOMIC DNA]</scope>
    <source>
        <strain evidence="9 10">20-MO00624-0</strain>
    </source>
</reference>
<evidence type="ECO:0000313" key="9">
    <source>
        <dbReference type="EMBL" id="MBF8643847.1"/>
    </source>
</evidence>
<keyword evidence="3" id="KW-1005">Bacterial flagellum biogenesis</keyword>
<evidence type="ECO:0000256" key="2">
    <source>
        <dbReference type="ARBA" id="ARBA00022723"/>
    </source>
</evidence>
<keyword evidence="8" id="KW-0804">Transcription</keyword>
<keyword evidence="7" id="KW-0010">Activator</keyword>
<dbReference type="Proteomes" id="UP000626180">
    <property type="component" value="Unassembled WGS sequence"/>
</dbReference>
<dbReference type="RefSeq" id="WP_196122482.1">
    <property type="nucleotide sequence ID" value="NZ_CP069264.1"/>
</dbReference>
<evidence type="ECO:0000256" key="8">
    <source>
        <dbReference type="ARBA" id="ARBA00023163"/>
    </source>
</evidence>
<comment type="caution">
    <text evidence="9">The sequence shown here is derived from an EMBL/GenBank/DDBJ whole genome shotgun (WGS) entry which is preliminary data.</text>
</comment>
<dbReference type="SUPFAM" id="SSF160930">
    <property type="entry name" value="FlhC-like"/>
    <property type="match status" value="1"/>
</dbReference>